<evidence type="ECO:0000313" key="9">
    <source>
        <dbReference type="EMBL" id="GAA4803464.1"/>
    </source>
</evidence>
<feature type="transmembrane region" description="Helical" evidence="6">
    <location>
        <begin position="666"/>
        <end position="686"/>
    </location>
</feature>
<organism evidence="9 10">
    <name type="scientific">Olivibacter ginsenosidimutans</name>
    <dbReference type="NCBI Taxonomy" id="1176537"/>
    <lineage>
        <taxon>Bacteria</taxon>
        <taxon>Pseudomonadati</taxon>
        <taxon>Bacteroidota</taxon>
        <taxon>Sphingobacteriia</taxon>
        <taxon>Sphingobacteriales</taxon>
        <taxon>Sphingobacteriaceae</taxon>
        <taxon>Olivibacter</taxon>
    </lineage>
</organism>
<evidence type="ECO:0000256" key="4">
    <source>
        <dbReference type="ARBA" id="ARBA00022989"/>
    </source>
</evidence>
<name>A0ABP9C1Z9_9SPHI</name>
<feature type="domain" description="ABC3 transporter permease C-terminal" evidence="7">
    <location>
        <begin position="287"/>
        <end position="396"/>
    </location>
</feature>
<feature type="domain" description="ABC3 transporter permease C-terminal" evidence="7">
    <location>
        <begin position="669"/>
        <end position="781"/>
    </location>
</feature>
<accession>A0ABP9C1Z9</accession>
<dbReference type="Proteomes" id="UP001501411">
    <property type="component" value="Unassembled WGS sequence"/>
</dbReference>
<dbReference type="InterPro" id="IPR025857">
    <property type="entry name" value="MacB_PCD"/>
</dbReference>
<evidence type="ECO:0000256" key="2">
    <source>
        <dbReference type="ARBA" id="ARBA00022475"/>
    </source>
</evidence>
<dbReference type="Pfam" id="PF12704">
    <property type="entry name" value="MacB_PCD"/>
    <property type="match status" value="1"/>
</dbReference>
<dbReference type="PANTHER" id="PTHR30572:SF18">
    <property type="entry name" value="ABC-TYPE MACROLIDE FAMILY EXPORT SYSTEM PERMEASE COMPONENT 2"/>
    <property type="match status" value="1"/>
</dbReference>
<sequence>MLKNYVKTAWRNLKEHKFHTFVNISGLALGLTTAILLLLWVQHERSYDRFHKDYSRIYRFFACLDANTVWEEVPGPLAIFSKSLPEIEAVVRINENNGQVLATEDRSTVLDGFTTAYVDSSFLSLFNFELLEGKPIQLFRDPHSIVLTESTAKQFFGNDNPIGKVLQFRGDNVTVTGLMRDFPDNSSMTFDALLPMTLYAQRFTANGGNGDWKTIDVDMGSYAFSTFVKLRDDTNPEVVGKKFTQLYTDAQNKSSTIQFGLQPLADMHLISADGNNASARMVQIFLLIAIMVLAIAAINYINLSTARALVRAREVGIRKVIGANKVQLFLQFIIETALLFCIALLLALGLIFLLLPLYNTISGKELHFSLSNGELWKVIGYSALGTLLAASVYPALLLSGFQPLQVMKGKMTSGTGAVLLRKILVVFQFSISIVLILATFVISRQMVYMRKLDLGYDKDYVFSVSLPDNAVKHIDAVKNELRNHLGIVNVALSDIYDVTAISNATGDLEWPGKPANSSLIISQSSIDKDFIPTMDIQLLEGRNLTGTAADSNLYVVNETTVREMGLKPPYVGTPISFHDRPGTIAGVVKDFNFKSLKEKIGPLLFYHWWDGNMLYVRTTAAEASNAIKAVEEQYKKYAGDTPAPFRYNFVDKQFEAKYRSDQHAGLLFNVFAGIAIFISCLGLLGLSTHTVRQRVKEIGIRKVLGASVGSIVGLLSSGSLWPVLFSIIIGTPIAWWAMNKWLNDFAYRIEMQWWMFVTAGLVAVVIALVTVSWQAIRAAVANPIDSLRDE</sequence>
<feature type="transmembrane region" description="Helical" evidence="6">
    <location>
        <begin position="284"/>
        <end position="303"/>
    </location>
</feature>
<evidence type="ECO:0000256" key="1">
    <source>
        <dbReference type="ARBA" id="ARBA00004651"/>
    </source>
</evidence>
<dbReference type="RefSeq" id="WP_345233904.1">
    <property type="nucleotide sequence ID" value="NZ_BAABIQ010000043.1"/>
</dbReference>
<feature type="transmembrane region" description="Helical" evidence="6">
    <location>
        <begin position="378"/>
        <end position="398"/>
    </location>
</feature>
<dbReference type="EMBL" id="BAABIQ010000043">
    <property type="protein sequence ID" value="GAA4803464.1"/>
    <property type="molecule type" value="Genomic_DNA"/>
</dbReference>
<proteinExistence type="predicted"/>
<dbReference type="Pfam" id="PF02687">
    <property type="entry name" value="FtsX"/>
    <property type="match status" value="2"/>
</dbReference>
<evidence type="ECO:0000259" key="7">
    <source>
        <dbReference type="Pfam" id="PF02687"/>
    </source>
</evidence>
<reference evidence="10" key="1">
    <citation type="journal article" date="2019" name="Int. J. Syst. Evol. Microbiol.">
        <title>The Global Catalogue of Microorganisms (GCM) 10K type strain sequencing project: providing services to taxonomists for standard genome sequencing and annotation.</title>
        <authorList>
            <consortium name="The Broad Institute Genomics Platform"/>
            <consortium name="The Broad Institute Genome Sequencing Center for Infectious Disease"/>
            <person name="Wu L."/>
            <person name="Ma J."/>
        </authorList>
    </citation>
    <scope>NUCLEOTIDE SEQUENCE [LARGE SCALE GENOMIC DNA]</scope>
    <source>
        <strain evidence="10">JCM 18200</strain>
    </source>
</reference>
<feature type="transmembrane region" description="Helical" evidence="6">
    <location>
        <begin position="754"/>
        <end position="776"/>
    </location>
</feature>
<evidence type="ECO:0000313" key="10">
    <source>
        <dbReference type="Proteomes" id="UP001501411"/>
    </source>
</evidence>
<gene>
    <name evidence="9" type="ORF">GCM10023231_35600</name>
</gene>
<feature type="transmembrane region" description="Helical" evidence="6">
    <location>
        <begin position="328"/>
        <end position="358"/>
    </location>
</feature>
<feature type="transmembrane region" description="Helical" evidence="6">
    <location>
        <begin position="21"/>
        <end position="41"/>
    </location>
</feature>
<feature type="transmembrane region" description="Helical" evidence="6">
    <location>
        <begin position="419"/>
        <end position="442"/>
    </location>
</feature>
<keyword evidence="10" id="KW-1185">Reference proteome</keyword>
<feature type="domain" description="MacB-like periplasmic core" evidence="8">
    <location>
        <begin position="20"/>
        <end position="245"/>
    </location>
</feature>
<dbReference type="PANTHER" id="PTHR30572">
    <property type="entry name" value="MEMBRANE COMPONENT OF TRANSPORTER-RELATED"/>
    <property type="match status" value="1"/>
</dbReference>
<evidence type="ECO:0000256" key="3">
    <source>
        <dbReference type="ARBA" id="ARBA00022692"/>
    </source>
</evidence>
<feature type="transmembrane region" description="Helical" evidence="6">
    <location>
        <begin position="723"/>
        <end position="742"/>
    </location>
</feature>
<keyword evidence="3 6" id="KW-0812">Transmembrane</keyword>
<keyword evidence="2" id="KW-1003">Cell membrane</keyword>
<evidence type="ECO:0000256" key="5">
    <source>
        <dbReference type="ARBA" id="ARBA00023136"/>
    </source>
</evidence>
<dbReference type="InterPro" id="IPR003838">
    <property type="entry name" value="ABC3_permease_C"/>
</dbReference>
<comment type="caution">
    <text evidence="9">The sequence shown here is derived from an EMBL/GenBank/DDBJ whole genome shotgun (WGS) entry which is preliminary data.</text>
</comment>
<protein>
    <submittedName>
        <fullName evidence="9">ABC transporter permease</fullName>
    </submittedName>
</protein>
<evidence type="ECO:0000256" key="6">
    <source>
        <dbReference type="SAM" id="Phobius"/>
    </source>
</evidence>
<keyword evidence="5 6" id="KW-0472">Membrane</keyword>
<comment type="subcellular location">
    <subcellularLocation>
        <location evidence="1">Cell membrane</location>
        <topology evidence="1">Multi-pass membrane protein</topology>
    </subcellularLocation>
</comment>
<keyword evidence="4 6" id="KW-1133">Transmembrane helix</keyword>
<dbReference type="InterPro" id="IPR050250">
    <property type="entry name" value="Macrolide_Exporter_MacB"/>
</dbReference>
<evidence type="ECO:0000259" key="8">
    <source>
        <dbReference type="Pfam" id="PF12704"/>
    </source>
</evidence>